<organism evidence="2 3">
    <name type="scientific">Sus scrofa</name>
    <name type="common">Pig</name>
    <dbReference type="NCBI Taxonomy" id="9823"/>
    <lineage>
        <taxon>Eukaryota</taxon>
        <taxon>Metazoa</taxon>
        <taxon>Chordata</taxon>
        <taxon>Craniata</taxon>
        <taxon>Vertebrata</taxon>
        <taxon>Euteleostomi</taxon>
        <taxon>Mammalia</taxon>
        <taxon>Eutheria</taxon>
        <taxon>Laurasiatheria</taxon>
        <taxon>Artiodactyla</taxon>
        <taxon>Suina</taxon>
        <taxon>Suidae</taxon>
        <taxon>Sus</taxon>
    </lineage>
</organism>
<dbReference type="Proteomes" id="UP000314985">
    <property type="component" value="Chromosome 14"/>
</dbReference>
<accession>A0A4X1V934</accession>
<reference evidence="2 3" key="1">
    <citation type="submission" date="2017-08" db="EMBL/GenBank/DDBJ databases">
        <title>USMARCv1.0.</title>
        <authorList>
            <person name="Hannum G.I."/>
            <person name="Koren S."/>
            <person name="Schroeder S.G."/>
            <person name="Chin S.C."/>
            <person name="Nonneman D.J."/>
            <person name="Becker S.A."/>
            <person name="Rosen B.D."/>
            <person name="Bickhart D.M."/>
            <person name="Putnam N.H."/>
            <person name="Green R.E."/>
            <person name="Tuggle C.K."/>
            <person name="Liu H."/>
            <person name="Rohrer G.A."/>
            <person name="Warr A."/>
            <person name="Hall R."/>
            <person name="Kim K."/>
            <person name="Hume D.A."/>
            <person name="Talbot R."/>
            <person name="Chow W."/>
            <person name="Howe K."/>
            <person name="Schwartz A.S."/>
            <person name="Watson M."/>
            <person name="Archibald A.L."/>
            <person name="Phillippy A.M."/>
            <person name="Smith T.P.L."/>
        </authorList>
    </citation>
    <scope>NUCLEOTIDE SEQUENCE [LARGE SCALE GENOMIC DNA]</scope>
</reference>
<feature type="compositionally biased region" description="Polar residues" evidence="1">
    <location>
        <begin position="98"/>
        <end position="119"/>
    </location>
</feature>
<evidence type="ECO:0000313" key="2">
    <source>
        <dbReference type="Ensembl" id="ENSSSCP00070039433.1"/>
    </source>
</evidence>
<feature type="compositionally biased region" description="Low complexity" evidence="1">
    <location>
        <begin position="1"/>
        <end position="26"/>
    </location>
</feature>
<dbReference type="AlphaFoldDB" id="A0A4X1V934"/>
<proteinExistence type="predicted"/>
<reference evidence="2" key="2">
    <citation type="submission" date="2025-08" db="UniProtKB">
        <authorList>
            <consortium name="Ensembl"/>
        </authorList>
    </citation>
    <scope>IDENTIFICATION</scope>
</reference>
<feature type="compositionally biased region" description="Polar residues" evidence="1">
    <location>
        <begin position="127"/>
        <end position="142"/>
    </location>
</feature>
<feature type="compositionally biased region" description="Polar residues" evidence="1">
    <location>
        <begin position="159"/>
        <end position="168"/>
    </location>
</feature>
<evidence type="ECO:0000256" key="1">
    <source>
        <dbReference type="SAM" id="MobiDB-lite"/>
    </source>
</evidence>
<sequence>MRRLSITSVASSVISTSSNSSDNAPSRPGSDGSILEPLLERRASSGARVEDLSLREDSENRIGKFKRKDWSLSKSQVIAEKAPEPDLLSPARKAQRPKSLQLSDSRLTPFHGSSPQPTALSPPPLTPKSTRTLSSPSLQTDGLMTATVPPPPPPKSKPYESSQRNSTEVAPPLPVRRDAKAPPPPPPKARKSGILSAEPGCQ</sequence>
<feature type="compositionally biased region" description="Basic and acidic residues" evidence="1">
    <location>
        <begin position="38"/>
        <end position="47"/>
    </location>
</feature>
<feature type="region of interest" description="Disordered" evidence="1">
    <location>
        <begin position="66"/>
        <end position="202"/>
    </location>
</feature>
<protein>
    <submittedName>
        <fullName evidence="2">Uncharacterized protein</fullName>
    </submittedName>
</protein>
<name>A0A4X1V934_PIG</name>
<evidence type="ECO:0000313" key="3">
    <source>
        <dbReference type="Proteomes" id="UP000314985"/>
    </source>
</evidence>
<feature type="region of interest" description="Disordered" evidence="1">
    <location>
        <begin position="1"/>
        <end position="47"/>
    </location>
</feature>
<dbReference type="Ensembl" id="ENSSSCT00070046747.1">
    <property type="protein sequence ID" value="ENSSSCP00070039433.1"/>
    <property type="gene ID" value="ENSSSCG00070023459.1"/>
</dbReference>